<proteinExistence type="predicted"/>
<feature type="region of interest" description="Disordered" evidence="5">
    <location>
        <begin position="1"/>
        <end position="33"/>
    </location>
</feature>
<sequence>MQVSSEGAHLVPPFSPAGDGNPKESSPFINSTDLEKAKEYDGKNMALFEVVLGPSSSPSSPKEETMEGAGKDQPPSELLPVRAKQWAGGDLPCPRDQLLGGHLWPIADQKAAPSGSRGARLSDQSKPRFAGTLGLSSQHPQDMGSGGEGGGFADPPFPERPGRAADHLSRLTWDDADGHLHECHRNQRSGARHVLPQSSEGVPSFMVERGSSQLLTDFLGAQGFREAPWVAGQQGGALSARRVFVLFGFVDAPLSFPSLYVSPAGGSYYMISRSLGPEFGGAVGLCFYLGTTFAGAMYILGTIEILLVS</sequence>
<evidence type="ECO:0000256" key="2">
    <source>
        <dbReference type="ARBA" id="ARBA00022692"/>
    </source>
</evidence>
<name>A0ABQ7SQ08_PHRPL</name>
<feature type="region of interest" description="Disordered" evidence="5">
    <location>
        <begin position="51"/>
        <end position="80"/>
    </location>
</feature>
<evidence type="ECO:0000256" key="6">
    <source>
        <dbReference type="SAM" id="Phobius"/>
    </source>
</evidence>
<reference evidence="7 8" key="1">
    <citation type="journal article" date="2022" name="Gigascience">
        <title>A chromosome-level genome assembly and annotation of the desert horned lizard, Phrynosoma platyrhinos, provides insight into chromosomal rearrangements among reptiles.</title>
        <authorList>
            <person name="Koochekian N."/>
            <person name="Ascanio A."/>
            <person name="Farleigh K."/>
            <person name="Card D.C."/>
            <person name="Schield D.R."/>
            <person name="Castoe T.A."/>
            <person name="Jezkova T."/>
        </authorList>
    </citation>
    <scope>NUCLEOTIDE SEQUENCE [LARGE SCALE GENOMIC DNA]</scope>
    <source>
        <strain evidence="7">NK-2021</strain>
    </source>
</reference>
<dbReference type="InterPro" id="IPR004842">
    <property type="entry name" value="SLC12A_fam"/>
</dbReference>
<keyword evidence="2 6" id="KW-0812">Transmembrane</keyword>
<evidence type="ECO:0000256" key="5">
    <source>
        <dbReference type="SAM" id="MobiDB-lite"/>
    </source>
</evidence>
<organism evidence="7 8">
    <name type="scientific">Phrynosoma platyrhinos</name>
    <name type="common">Desert horned lizard</name>
    <dbReference type="NCBI Taxonomy" id="52577"/>
    <lineage>
        <taxon>Eukaryota</taxon>
        <taxon>Metazoa</taxon>
        <taxon>Chordata</taxon>
        <taxon>Craniata</taxon>
        <taxon>Vertebrata</taxon>
        <taxon>Euteleostomi</taxon>
        <taxon>Lepidosauria</taxon>
        <taxon>Squamata</taxon>
        <taxon>Bifurcata</taxon>
        <taxon>Unidentata</taxon>
        <taxon>Episquamata</taxon>
        <taxon>Toxicofera</taxon>
        <taxon>Iguania</taxon>
        <taxon>Phrynosomatidae</taxon>
        <taxon>Phrynosomatinae</taxon>
        <taxon>Phrynosoma</taxon>
    </lineage>
</organism>
<comment type="subcellular location">
    <subcellularLocation>
        <location evidence="1">Membrane</location>
        <topology evidence="1">Multi-pass membrane protein</topology>
    </subcellularLocation>
</comment>
<evidence type="ECO:0000256" key="1">
    <source>
        <dbReference type="ARBA" id="ARBA00004141"/>
    </source>
</evidence>
<dbReference type="Proteomes" id="UP000826234">
    <property type="component" value="Unassembled WGS sequence"/>
</dbReference>
<keyword evidence="4 6" id="KW-0472">Membrane</keyword>
<accession>A0ABQ7SQ08</accession>
<evidence type="ECO:0000313" key="7">
    <source>
        <dbReference type="EMBL" id="KAH0619373.1"/>
    </source>
</evidence>
<keyword evidence="3 6" id="KW-1133">Transmembrane helix</keyword>
<evidence type="ECO:0000256" key="4">
    <source>
        <dbReference type="ARBA" id="ARBA00023136"/>
    </source>
</evidence>
<dbReference type="PANTHER" id="PTHR11827">
    <property type="entry name" value="SOLUTE CARRIER FAMILY 12, CATION COTRANSPORTERS"/>
    <property type="match status" value="1"/>
</dbReference>
<evidence type="ECO:0000313" key="8">
    <source>
        <dbReference type="Proteomes" id="UP000826234"/>
    </source>
</evidence>
<comment type="caution">
    <text evidence="7">The sequence shown here is derived from an EMBL/GenBank/DDBJ whole genome shotgun (WGS) entry which is preliminary data.</text>
</comment>
<dbReference type="EMBL" id="JAIPUX010005289">
    <property type="protein sequence ID" value="KAH0619373.1"/>
    <property type="molecule type" value="Genomic_DNA"/>
</dbReference>
<feature type="compositionally biased region" description="Polar residues" evidence="5">
    <location>
        <begin position="23"/>
        <end position="32"/>
    </location>
</feature>
<evidence type="ECO:0000256" key="3">
    <source>
        <dbReference type="ARBA" id="ARBA00022989"/>
    </source>
</evidence>
<dbReference type="Gene3D" id="1.20.1740.10">
    <property type="entry name" value="Amino acid/polyamine transporter I"/>
    <property type="match status" value="1"/>
</dbReference>
<gene>
    <name evidence="7" type="ORF">JD844_019422</name>
</gene>
<feature type="region of interest" description="Disordered" evidence="5">
    <location>
        <begin position="109"/>
        <end position="160"/>
    </location>
</feature>
<dbReference type="PANTHER" id="PTHR11827:SF54">
    <property type="entry name" value="SOLUTE CARRIER FAMILY 12 MEMBER 5"/>
    <property type="match status" value="1"/>
</dbReference>
<protein>
    <submittedName>
        <fullName evidence="7">Uncharacterized protein</fullName>
    </submittedName>
</protein>
<feature type="transmembrane region" description="Helical" evidence="6">
    <location>
        <begin position="282"/>
        <end position="308"/>
    </location>
</feature>
<keyword evidence="8" id="KW-1185">Reference proteome</keyword>